<evidence type="ECO:0000256" key="3">
    <source>
        <dbReference type="ARBA" id="ARBA00013236"/>
    </source>
</evidence>
<comment type="catalytic activity">
    <reaction evidence="7">
        <text>5-phospho-alpha-D-ribose 1-diphosphate + nicotinate + ATP + H2O = nicotinate beta-D-ribonucleotide + ADP + phosphate + diphosphate</text>
        <dbReference type="Rhea" id="RHEA:36163"/>
        <dbReference type="ChEBI" id="CHEBI:15377"/>
        <dbReference type="ChEBI" id="CHEBI:30616"/>
        <dbReference type="ChEBI" id="CHEBI:32544"/>
        <dbReference type="ChEBI" id="CHEBI:33019"/>
        <dbReference type="ChEBI" id="CHEBI:43474"/>
        <dbReference type="ChEBI" id="CHEBI:57502"/>
        <dbReference type="ChEBI" id="CHEBI:58017"/>
        <dbReference type="ChEBI" id="CHEBI:456216"/>
        <dbReference type="EC" id="6.3.4.21"/>
    </reaction>
</comment>
<dbReference type="InterPro" id="IPR036068">
    <property type="entry name" value="Nicotinate_pribotase-like_C"/>
</dbReference>
<dbReference type="SUPFAM" id="SSF54675">
    <property type="entry name" value="Nicotinate/Quinolinate PRTase N-terminal domain-like"/>
    <property type="match status" value="1"/>
</dbReference>
<dbReference type="Gene3D" id="3.20.140.10">
    <property type="entry name" value="nicotinate phosphoribosyltransferase"/>
    <property type="match status" value="1"/>
</dbReference>
<dbReference type="PANTHER" id="PTHR11098">
    <property type="entry name" value="NICOTINATE PHOSPHORIBOSYLTRANSFERASE"/>
    <property type="match status" value="1"/>
</dbReference>
<keyword evidence="10" id="KW-1185">Reference proteome</keyword>
<comment type="caution">
    <text evidence="9">The sequence shown here is derived from an EMBL/GenBank/DDBJ whole genome shotgun (WGS) entry which is preliminary data.</text>
</comment>
<evidence type="ECO:0000256" key="6">
    <source>
        <dbReference type="ARBA" id="ARBA00022642"/>
    </source>
</evidence>
<dbReference type="EMBL" id="JAAGAX010000003">
    <property type="protein sequence ID" value="KAF2320605.1"/>
    <property type="molecule type" value="Genomic_DNA"/>
</dbReference>
<dbReference type="EC" id="6.3.4.21" evidence="3"/>
<name>A0A6A6N6Y8_HEVBR</name>
<dbReference type="PANTHER" id="PTHR11098:SF1">
    <property type="entry name" value="NICOTINATE PHOSPHORIBOSYLTRANSFERASE"/>
    <property type="match status" value="1"/>
</dbReference>
<protein>
    <recommendedName>
        <fullName evidence="3">nicotinate phosphoribosyltransferase</fullName>
        <ecNumber evidence="3">6.3.4.21</ecNumber>
    </recommendedName>
</protein>
<keyword evidence="4" id="KW-0597">Phosphoprotein</keyword>
<dbReference type="InterPro" id="IPR007229">
    <property type="entry name" value="Nic_PRibTrfase-Fam"/>
</dbReference>
<comment type="pathway">
    <text evidence="1">Cofactor biosynthesis; NAD(+) biosynthesis; nicotinate D-ribonucleotide from nicotinate: step 1/1.</text>
</comment>
<evidence type="ECO:0000259" key="8">
    <source>
        <dbReference type="Pfam" id="PF17767"/>
    </source>
</evidence>
<reference evidence="9 10" key="1">
    <citation type="journal article" date="2020" name="Mol. Plant">
        <title>The Chromosome-Based Rubber Tree Genome Provides New Insights into Spurge Genome Evolution and Rubber Biosynthesis.</title>
        <authorList>
            <person name="Liu J."/>
            <person name="Shi C."/>
            <person name="Shi C.C."/>
            <person name="Li W."/>
            <person name="Zhang Q.J."/>
            <person name="Zhang Y."/>
            <person name="Li K."/>
            <person name="Lu H.F."/>
            <person name="Shi C."/>
            <person name="Zhu S.T."/>
            <person name="Xiao Z.Y."/>
            <person name="Nan H."/>
            <person name="Yue Y."/>
            <person name="Zhu X.G."/>
            <person name="Wu Y."/>
            <person name="Hong X.N."/>
            <person name="Fan G.Y."/>
            <person name="Tong Y."/>
            <person name="Zhang D."/>
            <person name="Mao C.L."/>
            <person name="Liu Y.L."/>
            <person name="Hao S.J."/>
            <person name="Liu W.Q."/>
            <person name="Lv M.Q."/>
            <person name="Zhang H.B."/>
            <person name="Liu Y."/>
            <person name="Hu-Tang G.R."/>
            <person name="Wang J.P."/>
            <person name="Wang J.H."/>
            <person name="Sun Y.H."/>
            <person name="Ni S.B."/>
            <person name="Chen W.B."/>
            <person name="Zhang X.C."/>
            <person name="Jiao Y.N."/>
            <person name="Eichler E.E."/>
            <person name="Li G.H."/>
            <person name="Liu X."/>
            <person name="Gao L.Z."/>
        </authorList>
    </citation>
    <scope>NUCLEOTIDE SEQUENCE [LARGE SCALE GENOMIC DNA]</scope>
    <source>
        <strain evidence="10">cv. GT1</strain>
        <tissue evidence="9">Leaf</tissue>
    </source>
</reference>
<evidence type="ECO:0000256" key="4">
    <source>
        <dbReference type="ARBA" id="ARBA00022553"/>
    </source>
</evidence>
<dbReference type="InterPro" id="IPR040727">
    <property type="entry name" value="NAPRTase_N"/>
</dbReference>
<keyword evidence="5" id="KW-0436">Ligase</keyword>
<gene>
    <name evidence="9" type="ORF">GH714_028947</name>
</gene>
<evidence type="ECO:0000256" key="7">
    <source>
        <dbReference type="ARBA" id="ARBA00048668"/>
    </source>
</evidence>
<accession>A0A6A6N6Y8</accession>
<dbReference type="GO" id="GO:0005829">
    <property type="term" value="C:cytosol"/>
    <property type="evidence" value="ECO:0007669"/>
    <property type="project" value="TreeGrafter"/>
</dbReference>
<dbReference type="Pfam" id="PF17767">
    <property type="entry name" value="NAPRTase_N"/>
    <property type="match status" value="1"/>
</dbReference>
<proteinExistence type="inferred from homology"/>
<comment type="similarity">
    <text evidence="2">Belongs to the NAPRTase family.</text>
</comment>
<keyword evidence="6" id="KW-0662">Pyridine nucleotide biosynthesis</keyword>
<feature type="domain" description="Nicotinate phosphoribosyltransferase N-terminal" evidence="8">
    <location>
        <begin position="5"/>
        <end position="117"/>
    </location>
</feature>
<dbReference type="SUPFAM" id="SSF51690">
    <property type="entry name" value="Nicotinate/Quinolinate PRTase C-terminal domain-like"/>
    <property type="match status" value="1"/>
</dbReference>
<dbReference type="InterPro" id="IPR013785">
    <property type="entry name" value="Aldolase_TIM"/>
</dbReference>
<dbReference type="UniPathway" id="UPA00253">
    <property type="reaction ID" value="UER00457"/>
</dbReference>
<organism evidence="9 10">
    <name type="scientific">Hevea brasiliensis</name>
    <name type="common">Para rubber tree</name>
    <name type="synonym">Siphonia brasiliensis</name>
    <dbReference type="NCBI Taxonomy" id="3981"/>
    <lineage>
        <taxon>Eukaryota</taxon>
        <taxon>Viridiplantae</taxon>
        <taxon>Streptophyta</taxon>
        <taxon>Embryophyta</taxon>
        <taxon>Tracheophyta</taxon>
        <taxon>Spermatophyta</taxon>
        <taxon>Magnoliopsida</taxon>
        <taxon>eudicotyledons</taxon>
        <taxon>Gunneridae</taxon>
        <taxon>Pentapetalae</taxon>
        <taxon>rosids</taxon>
        <taxon>fabids</taxon>
        <taxon>Malpighiales</taxon>
        <taxon>Euphorbiaceae</taxon>
        <taxon>Crotonoideae</taxon>
        <taxon>Micrandreae</taxon>
        <taxon>Hevea</taxon>
    </lineage>
</organism>
<evidence type="ECO:0000256" key="2">
    <source>
        <dbReference type="ARBA" id="ARBA00010897"/>
    </source>
</evidence>
<evidence type="ECO:0000313" key="10">
    <source>
        <dbReference type="Proteomes" id="UP000467840"/>
    </source>
</evidence>
<dbReference type="GO" id="GO:0004516">
    <property type="term" value="F:nicotinate phosphoribosyltransferase activity"/>
    <property type="evidence" value="ECO:0007669"/>
    <property type="project" value="UniProtKB-EC"/>
</dbReference>
<evidence type="ECO:0000256" key="5">
    <source>
        <dbReference type="ARBA" id="ARBA00022598"/>
    </source>
</evidence>
<dbReference type="Proteomes" id="UP000467840">
    <property type="component" value="Chromosome 10"/>
</dbReference>
<dbReference type="Gene3D" id="3.20.20.70">
    <property type="entry name" value="Aldolase class I"/>
    <property type="match status" value="1"/>
</dbReference>
<dbReference type="AlphaFoldDB" id="A0A6A6N6Y8"/>
<sequence>MVTPLLTDLYQFIMAYAYWKAGKHQERAVFDLYFRKNPFGREYTVFAGLEECIRFIANFKFTEDEISFIRETLPGSCEDGLCDYLRGLDCSEVELYAVPEGSVVFPKVPLLRIEGPIAGPHGGIGASKSCCIGGFDATSNVAAGRFFGIPLRGTHSHVFVSPYVAGNHHNQLETSTFVVMMSNF</sequence>
<evidence type="ECO:0000256" key="1">
    <source>
        <dbReference type="ARBA" id="ARBA00004952"/>
    </source>
</evidence>
<evidence type="ECO:0000313" key="9">
    <source>
        <dbReference type="EMBL" id="KAF2320605.1"/>
    </source>
</evidence>
<dbReference type="GO" id="GO:0034355">
    <property type="term" value="P:NAD+ biosynthetic process via the salvage pathway"/>
    <property type="evidence" value="ECO:0007669"/>
    <property type="project" value="TreeGrafter"/>
</dbReference>